<evidence type="ECO:0000256" key="1">
    <source>
        <dbReference type="ARBA" id="ARBA00022845"/>
    </source>
</evidence>
<dbReference type="GO" id="GO:0043024">
    <property type="term" value="F:ribosomal small subunit binding"/>
    <property type="evidence" value="ECO:0007669"/>
    <property type="project" value="TreeGrafter"/>
</dbReference>
<reference evidence="5" key="1">
    <citation type="submission" date="2014-07" db="EMBL/GenBank/DDBJ databases">
        <authorList>
            <person name="Wibberg D."/>
        </authorList>
    </citation>
    <scope>NUCLEOTIDE SEQUENCE [LARGE SCALE GENOMIC DNA]</scope>
    <source>
        <strain evidence="5">DG5</strain>
    </source>
</reference>
<dbReference type="EMBL" id="LM995447">
    <property type="protein sequence ID" value="CDZ23643.1"/>
    <property type="molecule type" value="Genomic_DNA"/>
</dbReference>
<dbReference type="NCBIfam" id="TIGR00741">
    <property type="entry name" value="yfiA"/>
    <property type="match status" value="1"/>
</dbReference>
<evidence type="ECO:0000259" key="3">
    <source>
        <dbReference type="Pfam" id="PF16321"/>
    </source>
</evidence>
<dbReference type="SUPFAM" id="SSF69754">
    <property type="entry name" value="Ribosome binding protein Y (YfiA homologue)"/>
    <property type="match status" value="1"/>
</dbReference>
<dbReference type="KEGG" id="ccel:CCDG5_0505"/>
<dbReference type="InterPro" id="IPR003489">
    <property type="entry name" value="RHF/RaiA"/>
</dbReference>
<dbReference type="Proteomes" id="UP000032431">
    <property type="component" value="Chromosome I"/>
</dbReference>
<evidence type="ECO:0000313" key="5">
    <source>
        <dbReference type="Proteomes" id="UP000032431"/>
    </source>
</evidence>
<dbReference type="OrthoDB" id="9794975at2"/>
<protein>
    <recommendedName>
        <fullName evidence="2">Ribosome hibernation promoting factor</fullName>
        <shortName evidence="2">HPF</shortName>
    </recommendedName>
</protein>
<dbReference type="Gene3D" id="3.30.505.50">
    <property type="entry name" value="Sigma 54 modulation/S30EA ribosomal protein, C-terminal domain"/>
    <property type="match status" value="1"/>
</dbReference>
<dbReference type="AlphaFoldDB" id="A0A078KME8"/>
<feature type="domain" description="Sigma 54 modulation/S30EA ribosomal protein C-terminal" evidence="3">
    <location>
        <begin position="115"/>
        <end position="165"/>
    </location>
</feature>
<proteinExistence type="inferred from homology"/>
<sequence>MKIIITGRKVTVKDAFKERVEKKLNKLDKFFDEDALAYVTVSVEKERQTVEVTVKYKGMIYRAEETTKDMFNSFDNAVDALVRQINKNKARLVKRLREGAFEGEEIGPEEDYGEIRVKRFSVKPMSVDEAILEMNILNHEFFTFLNEESDNICVVYKRRGGGYGVLEPILNK</sequence>
<dbReference type="Pfam" id="PF16321">
    <property type="entry name" value="Ribosom_S30AE_C"/>
    <property type="match status" value="1"/>
</dbReference>
<dbReference type="PATRIC" id="fig|29343.3.peg.530"/>
<dbReference type="STRING" id="29343.CCDG5_0505"/>
<evidence type="ECO:0000256" key="2">
    <source>
        <dbReference type="HAMAP-Rule" id="MF_00839"/>
    </source>
</evidence>
<organism evidence="4 5">
    <name type="scientific">[Clostridium] cellulosi</name>
    <dbReference type="NCBI Taxonomy" id="29343"/>
    <lineage>
        <taxon>Bacteria</taxon>
        <taxon>Bacillati</taxon>
        <taxon>Bacillota</taxon>
        <taxon>Clostridia</taxon>
        <taxon>Eubacteriales</taxon>
        <taxon>Oscillospiraceae</taxon>
        <taxon>Oscillospiraceae incertae sedis</taxon>
    </lineage>
</organism>
<comment type="subunit">
    <text evidence="2">Interacts with 100S ribosomes.</text>
</comment>
<dbReference type="CDD" id="cd00552">
    <property type="entry name" value="RaiA"/>
    <property type="match status" value="1"/>
</dbReference>
<keyword evidence="1 2" id="KW-0810">Translation regulation</keyword>
<comment type="function">
    <text evidence="2">Required for dimerization of active 70S ribosomes into 100S ribosomes in stationary phase; 100S ribosomes are translationally inactive and sometimes present during exponential growth.</text>
</comment>
<evidence type="ECO:0000313" key="4">
    <source>
        <dbReference type="EMBL" id="CDZ23643.1"/>
    </source>
</evidence>
<dbReference type="InterPro" id="IPR038416">
    <property type="entry name" value="Ribosom_S30AE_C_sf"/>
</dbReference>
<dbReference type="InterPro" id="IPR032528">
    <property type="entry name" value="Ribosom_S30AE_C"/>
</dbReference>
<keyword evidence="2" id="KW-0963">Cytoplasm</keyword>
<dbReference type="InterPro" id="IPR034694">
    <property type="entry name" value="HPF_long/plastid"/>
</dbReference>
<name>A0A078KME8_9FIRM</name>
<comment type="subcellular location">
    <subcellularLocation>
        <location evidence="2">Cytoplasm</location>
    </subcellularLocation>
</comment>
<dbReference type="InterPro" id="IPR036567">
    <property type="entry name" value="RHF-like"/>
</dbReference>
<dbReference type="HAMAP" id="MF_00839">
    <property type="entry name" value="HPF"/>
    <property type="match status" value="1"/>
</dbReference>
<comment type="similarity">
    <text evidence="2">Belongs to the HPF/YfiA ribosome-associated protein family. Long HPF subfamily.</text>
</comment>
<dbReference type="HOGENOM" id="CLU_071472_0_3_9"/>
<accession>A0A078KME8</accession>
<dbReference type="Pfam" id="PF02482">
    <property type="entry name" value="Ribosomal_S30AE"/>
    <property type="match status" value="1"/>
</dbReference>
<gene>
    <name evidence="2" type="primary">hpf</name>
    <name evidence="4" type="ORF">CCDG5_0505</name>
</gene>
<keyword evidence="5" id="KW-1185">Reference proteome</keyword>
<dbReference type="InterPro" id="IPR050574">
    <property type="entry name" value="HPF/YfiA_ribosome-assoc"/>
</dbReference>
<dbReference type="Gene3D" id="3.30.160.100">
    <property type="entry name" value="Ribosome hibernation promotion factor-like"/>
    <property type="match status" value="1"/>
</dbReference>
<dbReference type="GO" id="GO:0045900">
    <property type="term" value="P:negative regulation of translational elongation"/>
    <property type="evidence" value="ECO:0007669"/>
    <property type="project" value="TreeGrafter"/>
</dbReference>
<dbReference type="GO" id="GO:0022627">
    <property type="term" value="C:cytosolic small ribosomal subunit"/>
    <property type="evidence" value="ECO:0007669"/>
    <property type="project" value="TreeGrafter"/>
</dbReference>
<dbReference type="PANTHER" id="PTHR33231">
    <property type="entry name" value="30S RIBOSOMAL PROTEIN"/>
    <property type="match status" value="1"/>
</dbReference>
<dbReference type="PANTHER" id="PTHR33231:SF1">
    <property type="entry name" value="30S RIBOSOMAL PROTEIN"/>
    <property type="match status" value="1"/>
</dbReference>